<dbReference type="EMBL" id="JBEPMB010000001">
    <property type="protein sequence ID" value="MET3611786.1"/>
    <property type="molecule type" value="Genomic_DNA"/>
</dbReference>
<keyword evidence="4" id="KW-1185">Reference proteome</keyword>
<dbReference type="Proteomes" id="UP001549047">
    <property type="component" value="Unassembled WGS sequence"/>
</dbReference>
<dbReference type="Pfam" id="PF00378">
    <property type="entry name" value="ECH_1"/>
    <property type="match status" value="1"/>
</dbReference>
<name>A0ABV2IUI8_9HYPH</name>
<dbReference type="InterPro" id="IPR014748">
    <property type="entry name" value="Enoyl-CoA_hydra_C"/>
</dbReference>
<gene>
    <name evidence="3" type="ORF">ABID16_000091</name>
</gene>
<evidence type="ECO:0000313" key="4">
    <source>
        <dbReference type="Proteomes" id="UP001549047"/>
    </source>
</evidence>
<proteinExistence type="inferred from homology"/>
<evidence type="ECO:0000313" key="3">
    <source>
        <dbReference type="EMBL" id="MET3611786.1"/>
    </source>
</evidence>
<comment type="caution">
    <text evidence="3">The sequence shown here is derived from an EMBL/GenBank/DDBJ whole genome shotgun (WGS) entry which is preliminary data.</text>
</comment>
<keyword evidence="2" id="KW-0456">Lyase</keyword>
<dbReference type="Gene3D" id="1.10.12.10">
    <property type="entry name" value="Lyase 2-enoyl-coa Hydratase, Chain A, domain 2"/>
    <property type="match status" value="1"/>
</dbReference>
<dbReference type="InterPro" id="IPR029045">
    <property type="entry name" value="ClpP/crotonase-like_dom_sf"/>
</dbReference>
<accession>A0ABV2IUI8</accession>
<sequence length="257" mass="27893">MTDSKQNIRISLEGNLAWLTFCRPEKRNAINDRTLAELRAFFSAPPQGVRCVIISGEGGHYSAGLDLSEAVERNSVDVFRHSRSWHEVMDLMQFGGLPIVSAMQGAVMGGGLEIAAATHVRIAEPSVKFQLPEGKRGIYVGGGATARISRIVGPDRMTEMMLTGRIYSGEEGQRIGLAHYLVGEGEALAKAKELAENIATNSTLINQMVIQGIARINDMSRADGLYVESLTAAMTQTGPDAREGLKAFLEKRKPNFS</sequence>
<evidence type="ECO:0000256" key="1">
    <source>
        <dbReference type="ARBA" id="ARBA00005254"/>
    </source>
</evidence>
<dbReference type="CDD" id="cd06558">
    <property type="entry name" value="crotonase-like"/>
    <property type="match status" value="1"/>
</dbReference>
<dbReference type="InterPro" id="IPR001753">
    <property type="entry name" value="Enoyl-CoA_hydra/iso"/>
</dbReference>
<dbReference type="RefSeq" id="WP_354554059.1">
    <property type="nucleotide sequence ID" value="NZ_JBEPMB010000001.1"/>
</dbReference>
<dbReference type="PANTHER" id="PTHR11941:SF54">
    <property type="entry name" value="ENOYL-COA HYDRATASE, MITOCHONDRIAL"/>
    <property type="match status" value="1"/>
</dbReference>
<dbReference type="Gene3D" id="3.90.226.10">
    <property type="entry name" value="2-enoyl-CoA Hydratase, Chain A, domain 1"/>
    <property type="match status" value="1"/>
</dbReference>
<dbReference type="PANTHER" id="PTHR11941">
    <property type="entry name" value="ENOYL-COA HYDRATASE-RELATED"/>
    <property type="match status" value="1"/>
</dbReference>
<comment type="similarity">
    <text evidence="1">Belongs to the enoyl-CoA hydratase/isomerase family.</text>
</comment>
<evidence type="ECO:0000256" key="2">
    <source>
        <dbReference type="ARBA" id="ARBA00023239"/>
    </source>
</evidence>
<dbReference type="NCBIfam" id="NF006013">
    <property type="entry name" value="PRK08150.1"/>
    <property type="match status" value="1"/>
</dbReference>
<organism evidence="3 4">
    <name type="scientific">Rhizobium aquaticum</name>
    <dbReference type="NCBI Taxonomy" id="1549636"/>
    <lineage>
        <taxon>Bacteria</taxon>
        <taxon>Pseudomonadati</taxon>
        <taxon>Pseudomonadota</taxon>
        <taxon>Alphaproteobacteria</taxon>
        <taxon>Hyphomicrobiales</taxon>
        <taxon>Rhizobiaceae</taxon>
        <taxon>Rhizobium/Agrobacterium group</taxon>
        <taxon>Rhizobium</taxon>
    </lineage>
</organism>
<reference evidence="3 4" key="1">
    <citation type="submission" date="2024-06" db="EMBL/GenBank/DDBJ databases">
        <title>Genomic Encyclopedia of Type Strains, Phase IV (KMG-IV): sequencing the most valuable type-strain genomes for metagenomic binning, comparative biology and taxonomic classification.</title>
        <authorList>
            <person name="Goeker M."/>
        </authorList>
    </citation>
    <scope>NUCLEOTIDE SEQUENCE [LARGE SCALE GENOMIC DNA]</scope>
    <source>
        <strain evidence="3 4">DSM 29780</strain>
    </source>
</reference>
<protein>
    <submittedName>
        <fullName evidence="3">Enoyl-CoA hydratase/carnithine racemase</fullName>
    </submittedName>
</protein>
<dbReference type="SUPFAM" id="SSF52096">
    <property type="entry name" value="ClpP/crotonase"/>
    <property type="match status" value="1"/>
</dbReference>